<dbReference type="InterPro" id="IPR001138">
    <property type="entry name" value="Zn2Cys6_DnaBD"/>
</dbReference>
<keyword evidence="3" id="KW-0805">Transcription regulation</keyword>
<dbReference type="CDD" id="cd00067">
    <property type="entry name" value="GAL4"/>
    <property type="match status" value="1"/>
</dbReference>
<dbReference type="Pfam" id="PF00172">
    <property type="entry name" value="Zn_clus"/>
    <property type="match status" value="1"/>
</dbReference>
<feature type="region of interest" description="Disordered" evidence="6">
    <location>
        <begin position="706"/>
        <end position="763"/>
    </location>
</feature>
<dbReference type="Gene3D" id="4.10.240.10">
    <property type="entry name" value="Zn(2)-C6 fungal-type DNA-binding domain"/>
    <property type="match status" value="1"/>
</dbReference>
<dbReference type="OrthoDB" id="4456959at2759"/>
<feature type="compositionally biased region" description="Polar residues" evidence="6">
    <location>
        <begin position="111"/>
        <end position="122"/>
    </location>
</feature>
<dbReference type="GO" id="GO:0005634">
    <property type="term" value="C:nucleus"/>
    <property type="evidence" value="ECO:0007669"/>
    <property type="project" value="UniProtKB-SubCell"/>
</dbReference>
<evidence type="ECO:0000313" key="9">
    <source>
        <dbReference type="Proteomes" id="UP000039046"/>
    </source>
</evidence>
<dbReference type="GO" id="GO:0008270">
    <property type="term" value="F:zinc ion binding"/>
    <property type="evidence" value="ECO:0007669"/>
    <property type="project" value="InterPro"/>
</dbReference>
<feature type="region of interest" description="Disordered" evidence="6">
    <location>
        <begin position="86"/>
        <end position="122"/>
    </location>
</feature>
<evidence type="ECO:0000256" key="6">
    <source>
        <dbReference type="SAM" id="MobiDB-lite"/>
    </source>
</evidence>
<dbReference type="Pfam" id="PF04082">
    <property type="entry name" value="Fungal_trans"/>
    <property type="match status" value="1"/>
</dbReference>
<evidence type="ECO:0000313" key="8">
    <source>
        <dbReference type="EMBL" id="CEJ94468.1"/>
    </source>
</evidence>
<dbReference type="Proteomes" id="UP000039046">
    <property type="component" value="Unassembled WGS sequence"/>
</dbReference>
<dbReference type="InterPro" id="IPR007219">
    <property type="entry name" value="XnlR_reg_dom"/>
</dbReference>
<dbReference type="GO" id="GO:0003677">
    <property type="term" value="F:DNA binding"/>
    <property type="evidence" value="ECO:0007669"/>
    <property type="project" value="InterPro"/>
</dbReference>
<dbReference type="CDD" id="cd12148">
    <property type="entry name" value="fungal_TF_MHR"/>
    <property type="match status" value="1"/>
</dbReference>
<dbReference type="AlphaFoldDB" id="A0A0A1TRB9"/>
<dbReference type="STRING" id="1531966.A0A0A1TRB9"/>
<gene>
    <name evidence="8" type="ORF">VHEMI09995</name>
</gene>
<proteinExistence type="predicted"/>
<organism evidence="8 9">
    <name type="scientific">[Torrubiella] hemipterigena</name>
    <dbReference type="NCBI Taxonomy" id="1531966"/>
    <lineage>
        <taxon>Eukaryota</taxon>
        <taxon>Fungi</taxon>
        <taxon>Dikarya</taxon>
        <taxon>Ascomycota</taxon>
        <taxon>Pezizomycotina</taxon>
        <taxon>Sordariomycetes</taxon>
        <taxon>Hypocreomycetidae</taxon>
        <taxon>Hypocreales</taxon>
        <taxon>Clavicipitaceae</taxon>
        <taxon>Clavicipitaceae incertae sedis</taxon>
        <taxon>'Torrubiella' clade</taxon>
    </lineage>
</organism>
<comment type="subcellular location">
    <subcellularLocation>
        <location evidence="1">Nucleus</location>
    </subcellularLocation>
</comment>
<dbReference type="SMART" id="SM00906">
    <property type="entry name" value="Fungal_trans"/>
    <property type="match status" value="1"/>
</dbReference>
<dbReference type="PROSITE" id="PS50048">
    <property type="entry name" value="ZN2_CY6_FUNGAL_2"/>
    <property type="match status" value="1"/>
</dbReference>
<dbReference type="HOGENOM" id="CLU_011017_1_1_1"/>
<keyword evidence="5" id="KW-0539">Nucleus</keyword>
<reference evidence="8 9" key="1">
    <citation type="journal article" date="2015" name="Genome Announc.">
        <title>Draft Genome Sequence and Gene Annotation of the Entomopathogenic Fungus Verticillium hemipterigenum.</title>
        <authorList>
            <person name="Horn F."/>
            <person name="Habel A."/>
            <person name="Scharf D.H."/>
            <person name="Dworschak J."/>
            <person name="Brakhage A.A."/>
            <person name="Guthke R."/>
            <person name="Hertweck C."/>
            <person name="Linde J."/>
        </authorList>
    </citation>
    <scope>NUCLEOTIDE SEQUENCE [LARGE SCALE GENOMIC DNA]</scope>
</reference>
<dbReference type="PROSITE" id="PS00463">
    <property type="entry name" value="ZN2_CY6_FUNGAL_1"/>
    <property type="match status" value="1"/>
</dbReference>
<protein>
    <recommendedName>
        <fullName evidence="7">Zn(2)-C6 fungal-type domain-containing protein</fullName>
    </recommendedName>
</protein>
<dbReference type="PANTHER" id="PTHR47338">
    <property type="entry name" value="ZN(II)2CYS6 TRANSCRIPTION FACTOR (EUROFUNG)-RELATED"/>
    <property type="match status" value="1"/>
</dbReference>
<keyword evidence="9" id="KW-1185">Reference proteome</keyword>
<feature type="domain" description="Zn(2)-C6 fungal-type" evidence="7">
    <location>
        <begin position="21"/>
        <end position="51"/>
    </location>
</feature>
<feature type="compositionally biased region" description="Polar residues" evidence="6">
    <location>
        <begin position="706"/>
        <end position="718"/>
    </location>
</feature>
<keyword evidence="2" id="KW-0479">Metal-binding</keyword>
<accession>A0A0A1TRB9</accession>
<dbReference type="PANTHER" id="PTHR47338:SF10">
    <property type="entry name" value="TRANSCRIPTION FACTOR DOMAIN-CONTAINING PROTEIN-RELATED"/>
    <property type="match status" value="1"/>
</dbReference>
<feature type="compositionally biased region" description="Polar residues" evidence="6">
    <location>
        <begin position="725"/>
        <end position="734"/>
    </location>
</feature>
<evidence type="ECO:0000256" key="2">
    <source>
        <dbReference type="ARBA" id="ARBA00022723"/>
    </source>
</evidence>
<evidence type="ECO:0000256" key="3">
    <source>
        <dbReference type="ARBA" id="ARBA00023015"/>
    </source>
</evidence>
<keyword evidence="4" id="KW-0804">Transcription</keyword>
<evidence type="ECO:0000259" key="7">
    <source>
        <dbReference type="PROSITE" id="PS50048"/>
    </source>
</evidence>
<dbReference type="SMART" id="SM00066">
    <property type="entry name" value="GAL4"/>
    <property type="match status" value="1"/>
</dbReference>
<dbReference type="SUPFAM" id="SSF57701">
    <property type="entry name" value="Zn2/Cys6 DNA-binding domain"/>
    <property type="match status" value="1"/>
</dbReference>
<evidence type="ECO:0000256" key="5">
    <source>
        <dbReference type="ARBA" id="ARBA00023242"/>
    </source>
</evidence>
<evidence type="ECO:0000256" key="4">
    <source>
        <dbReference type="ARBA" id="ARBA00023163"/>
    </source>
</evidence>
<sequence length="812" mass="89215">MSPEEIDGDGAVDSQGLEPLACVSCRSRKLKCDRTKPACARCTKVSAECVYPESRRKPTFKRRNVKELEERLAQVEGYLKDITKGKPVEISDDTSPETDGGGAMDDLTFNAAPTTPSQSVPNVQANVTFDDFGTTSQELVGLNMTEALPPFALMEELNRIFFAAQYSHIPIIHEGRYYEAFYGSPLRKPPMALQYCIWAMATLDNSKHAHYGDIFYKRARQYLEADEMKGQGEHFITLAHAQAWALMVTYEARRMLFTRACVSCGRAVRLAQMMGLDRLDGGTADLPPALGPTTSWVEREERRRTFWGIFSVDSHASISTGWPNLMNTNDIMTRLPSSEAAFASGQEETTSFLHEVFKGAPYSSFAGTIVTCECFKAILRHVHRPKPNDNPQDIMEGEFWKRHREIDNDLSSIFMFLPDSFRLPQSRGDAPAIYANLNLHAAVICLHHAALDKADEFNLGETIRSASIARLRSSADEIVNIVKMTSHNVHLYRSPLCSLALYCASTVYIYIAKMTPTKVVNPVDSANLEIIIRGMEAISRNHRITQAFLQQTCIDIQGNGLGTTVHIATLKKYGQHLGQFSANIPLVARSHISKHSTVSPVLPGKLPLGNPIGTAFPAEPAYSNQRLPLMSGCSATTPTNPIDVDFYQPMMGAVNRNMSAPDEPSHKRKRRNESSTATATAGWTPVSEALKADFFSNGWTMDSTTETFASGITPSNNPIILPDRSTPSSVSSPAHRQPPAVAELSSSSDASGHTPTGLGNTAEENRIDFSAFQDKISGPLWPLEDGVLNPLVEGGGDPWAFLTGESGWNNNA</sequence>
<evidence type="ECO:0000256" key="1">
    <source>
        <dbReference type="ARBA" id="ARBA00004123"/>
    </source>
</evidence>
<feature type="region of interest" description="Disordered" evidence="6">
    <location>
        <begin position="654"/>
        <end position="683"/>
    </location>
</feature>
<dbReference type="EMBL" id="CDHN01000007">
    <property type="protein sequence ID" value="CEJ94468.1"/>
    <property type="molecule type" value="Genomic_DNA"/>
</dbReference>
<feature type="compositionally biased region" description="Polar residues" evidence="6">
    <location>
        <begin position="744"/>
        <end position="759"/>
    </location>
</feature>
<dbReference type="GO" id="GO:0000981">
    <property type="term" value="F:DNA-binding transcription factor activity, RNA polymerase II-specific"/>
    <property type="evidence" value="ECO:0007669"/>
    <property type="project" value="InterPro"/>
</dbReference>
<dbReference type="InterPro" id="IPR036864">
    <property type="entry name" value="Zn2-C6_fun-type_DNA-bd_sf"/>
</dbReference>
<name>A0A0A1TRB9_9HYPO</name>
<dbReference type="GO" id="GO:0006351">
    <property type="term" value="P:DNA-templated transcription"/>
    <property type="evidence" value="ECO:0007669"/>
    <property type="project" value="InterPro"/>
</dbReference>
<dbReference type="InterPro" id="IPR050815">
    <property type="entry name" value="TF_fung"/>
</dbReference>